<evidence type="ECO:0000313" key="1">
    <source>
        <dbReference type="EMBL" id="TGY81089.1"/>
    </source>
</evidence>
<accession>A0AC61RIS1</accession>
<name>A0AC61RIS1_9BACT</name>
<evidence type="ECO:0000313" key="2">
    <source>
        <dbReference type="Proteomes" id="UP000306319"/>
    </source>
</evidence>
<proteinExistence type="predicted"/>
<comment type="caution">
    <text evidence="1">The sequence shown here is derived from an EMBL/GenBank/DDBJ whole genome shotgun (WGS) entry which is preliminary data.</text>
</comment>
<dbReference type="Proteomes" id="UP000306319">
    <property type="component" value="Unassembled WGS sequence"/>
</dbReference>
<organism evidence="1 2">
    <name type="scientific">Lepagella muris</name>
    <dbReference type="NCBI Taxonomy" id="3032870"/>
    <lineage>
        <taxon>Bacteria</taxon>
        <taxon>Pseudomonadati</taxon>
        <taxon>Bacteroidota</taxon>
        <taxon>Bacteroidia</taxon>
        <taxon>Bacteroidales</taxon>
        <taxon>Muribaculaceae</taxon>
        <taxon>Lepagella</taxon>
    </lineage>
</organism>
<reference evidence="1" key="1">
    <citation type="submission" date="2019-04" db="EMBL/GenBank/DDBJ databases">
        <title>Microbes associate with the intestines of laboratory mice.</title>
        <authorList>
            <person name="Navarre W."/>
            <person name="Wong E."/>
            <person name="Huang K."/>
            <person name="Tropini C."/>
            <person name="Ng K."/>
            <person name="Yu B."/>
        </authorList>
    </citation>
    <scope>NUCLEOTIDE SEQUENCE</scope>
    <source>
        <strain evidence="1">NM04_E33</strain>
    </source>
</reference>
<keyword evidence="2" id="KW-1185">Reference proteome</keyword>
<protein>
    <submittedName>
        <fullName evidence="1">Sialic acid O-acetyltransferase</fullName>
    </submittedName>
</protein>
<sequence length="211" mass="23204">MKNLIIIGARGFGREVYNLYLDCRRNDPELVCKGFLDDKADALDGYEGYPQIISSVEDYEVQDDDVFVCALGDIRYKKQYVEKILAKGGEFISLIHPDVQIGMNTMIGKGCIIRTACSISCDITIGDYVTIMGYSVLGHDCKVRDWSHLGAYSFLGGFSEVGEMVTLHPGVRLLPHKKVGDNSIVGAGSVVLRNVKPGITVFGVPAKKIEY</sequence>
<dbReference type="EMBL" id="SRYB01000001">
    <property type="protein sequence ID" value="TGY81089.1"/>
    <property type="molecule type" value="Genomic_DNA"/>
</dbReference>
<gene>
    <name evidence="1" type="ORF">E5331_01525</name>
</gene>